<keyword evidence="5 7" id="KW-0238">DNA-binding</keyword>
<evidence type="ECO:0000256" key="3">
    <source>
        <dbReference type="ARBA" id="ARBA00022737"/>
    </source>
</evidence>
<evidence type="ECO:0000313" key="8">
    <source>
        <dbReference type="EMBL" id="KEJ98080.1"/>
    </source>
</evidence>
<comment type="caution">
    <text evidence="8">The sequence shown here is derived from an EMBL/GenBank/DDBJ whole genome shotgun (WGS) entry which is preliminary data.</text>
</comment>
<dbReference type="InterPro" id="IPR007159">
    <property type="entry name" value="SpoVT-AbrB_dom"/>
</dbReference>
<comment type="subcellular location">
    <subcellularLocation>
        <location evidence="7">Cytoplasm</location>
        <location evidence="7">Nucleoid</location>
    </subcellularLocation>
</comment>
<keyword evidence="6 7" id="KW-0804">Transcription</keyword>
<keyword evidence="3" id="KW-0677">Repeat</keyword>
<evidence type="ECO:0000256" key="6">
    <source>
        <dbReference type="ARBA" id="ARBA00023163"/>
    </source>
</evidence>
<dbReference type="RefSeq" id="WP_037921460.1">
    <property type="nucleotide sequence ID" value="NZ_CP054599.1"/>
</dbReference>
<dbReference type="InterPro" id="IPR003444">
    <property type="entry name" value="MraZ"/>
</dbReference>
<evidence type="ECO:0000256" key="1">
    <source>
        <dbReference type="ARBA" id="ARBA00013860"/>
    </source>
</evidence>
<dbReference type="Pfam" id="PF02381">
    <property type="entry name" value="MraZ"/>
    <property type="match status" value="2"/>
</dbReference>
<protein>
    <recommendedName>
        <fullName evidence="1 7">Transcriptional regulator MraZ</fullName>
    </recommendedName>
</protein>
<evidence type="ECO:0000256" key="7">
    <source>
        <dbReference type="HAMAP-Rule" id="MF_01008"/>
    </source>
</evidence>
<gene>
    <name evidence="7" type="primary">mraZ</name>
    <name evidence="8" type="ORF">SUH3_03545</name>
</gene>
<evidence type="ECO:0000256" key="4">
    <source>
        <dbReference type="ARBA" id="ARBA00023015"/>
    </source>
</evidence>
<comment type="similarity">
    <text evidence="7">Belongs to the MraZ family.</text>
</comment>
<dbReference type="CDD" id="cd16321">
    <property type="entry name" value="MraZ_C"/>
    <property type="match status" value="1"/>
</dbReference>
<dbReference type="OrthoDB" id="9807753at2"/>
<dbReference type="GO" id="GO:0000976">
    <property type="term" value="F:transcription cis-regulatory region binding"/>
    <property type="evidence" value="ECO:0007669"/>
    <property type="project" value="TreeGrafter"/>
</dbReference>
<dbReference type="SUPFAM" id="SSF89447">
    <property type="entry name" value="AbrB/MazE/MraZ-like"/>
    <property type="match status" value="1"/>
</dbReference>
<reference evidence="8 9" key="1">
    <citation type="submission" date="2014-01" db="EMBL/GenBank/DDBJ databases">
        <title>Sulfitobacter sp. H3 (MCCC 1A00686) Genome Sequencing.</title>
        <authorList>
            <person name="Lai Q."/>
            <person name="Hong Z."/>
        </authorList>
    </citation>
    <scope>NUCLEOTIDE SEQUENCE [LARGE SCALE GENOMIC DNA]</scope>
    <source>
        <strain evidence="8 9">H3</strain>
    </source>
</reference>
<dbReference type="EMBL" id="JAMD01000001">
    <property type="protein sequence ID" value="KEJ98080.1"/>
    <property type="molecule type" value="Genomic_DNA"/>
</dbReference>
<evidence type="ECO:0000256" key="2">
    <source>
        <dbReference type="ARBA" id="ARBA00022490"/>
    </source>
</evidence>
<proteinExistence type="inferred from homology"/>
<dbReference type="InterPro" id="IPR020603">
    <property type="entry name" value="MraZ_dom"/>
</dbReference>
<keyword evidence="2 7" id="KW-0963">Cytoplasm</keyword>
<accession>A0A073J8G5</accession>
<dbReference type="AlphaFoldDB" id="A0A073J8G5"/>
<dbReference type="Proteomes" id="UP000027746">
    <property type="component" value="Unassembled WGS sequence"/>
</dbReference>
<name>A0A073J8G5_9RHOB</name>
<dbReference type="CDD" id="cd16320">
    <property type="entry name" value="MraZ_N"/>
    <property type="match status" value="1"/>
</dbReference>
<dbReference type="PROSITE" id="PS51740">
    <property type="entry name" value="SPOVT_ABRB"/>
    <property type="match status" value="2"/>
</dbReference>
<comment type="subunit">
    <text evidence="7">Forms oligomers.</text>
</comment>
<dbReference type="NCBIfam" id="NF001476">
    <property type="entry name" value="PRK00326.2-2"/>
    <property type="match status" value="1"/>
</dbReference>
<dbReference type="GeneID" id="68870630"/>
<dbReference type="GO" id="GO:0005737">
    <property type="term" value="C:cytoplasm"/>
    <property type="evidence" value="ECO:0007669"/>
    <property type="project" value="UniProtKB-UniRule"/>
</dbReference>
<dbReference type="PANTHER" id="PTHR34701:SF1">
    <property type="entry name" value="TRANSCRIPTIONAL REGULATOR MRAZ"/>
    <property type="match status" value="1"/>
</dbReference>
<sequence length="163" mass="18335">MARRFRGESDHKVDAKGRVSIPASFRRVIEGSDPDWKEGLPPRIIIVYGGKTRDYLEGFTIEAMDEVDEKISKHPRGSAKRKAMERLYSTQAIETVVDETGRIVLSAKLREKIGLTDMARFAASGDTFEIWNPETFDAVHDDLEGDGYDPDLDPSVYLDGELD</sequence>
<evidence type="ECO:0000256" key="5">
    <source>
        <dbReference type="ARBA" id="ARBA00023125"/>
    </source>
</evidence>
<dbReference type="InterPro" id="IPR035642">
    <property type="entry name" value="MraZ_N"/>
</dbReference>
<keyword evidence="4 7" id="KW-0805">Transcription regulation</keyword>
<dbReference type="HAMAP" id="MF_01008">
    <property type="entry name" value="MraZ"/>
    <property type="match status" value="1"/>
</dbReference>
<evidence type="ECO:0000313" key="9">
    <source>
        <dbReference type="Proteomes" id="UP000027746"/>
    </source>
</evidence>
<dbReference type="InterPro" id="IPR037914">
    <property type="entry name" value="SpoVT-AbrB_sf"/>
</dbReference>
<dbReference type="InterPro" id="IPR038619">
    <property type="entry name" value="MraZ_sf"/>
</dbReference>
<dbReference type="PANTHER" id="PTHR34701">
    <property type="entry name" value="TRANSCRIPTIONAL REGULATOR MRAZ"/>
    <property type="match status" value="1"/>
</dbReference>
<organism evidence="8 9">
    <name type="scientific">Pseudosulfitobacter pseudonitzschiae</name>
    <dbReference type="NCBI Taxonomy" id="1402135"/>
    <lineage>
        <taxon>Bacteria</taxon>
        <taxon>Pseudomonadati</taxon>
        <taxon>Pseudomonadota</taxon>
        <taxon>Alphaproteobacteria</taxon>
        <taxon>Rhodobacterales</taxon>
        <taxon>Roseobacteraceae</taxon>
        <taxon>Pseudosulfitobacter</taxon>
    </lineage>
</organism>
<dbReference type="GO" id="GO:0009295">
    <property type="term" value="C:nucleoid"/>
    <property type="evidence" value="ECO:0007669"/>
    <property type="project" value="UniProtKB-SubCell"/>
</dbReference>
<dbReference type="Gene3D" id="3.40.1550.20">
    <property type="entry name" value="Transcriptional regulator MraZ domain"/>
    <property type="match status" value="1"/>
</dbReference>
<dbReference type="InterPro" id="IPR035644">
    <property type="entry name" value="MraZ_C"/>
</dbReference>
<dbReference type="GO" id="GO:0003700">
    <property type="term" value="F:DNA-binding transcription factor activity"/>
    <property type="evidence" value="ECO:0007669"/>
    <property type="project" value="UniProtKB-UniRule"/>
</dbReference>
<keyword evidence="9" id="KW-1185">Reference proteome</keyword>
<dbReference type="GO" id="GO:2000143">
    <property type="term" value="P:negative regulation of DNA-templated transcription initiation"/>
    <property type="evidence" value="ECO:0007669"/>
    <property type="project" value="TreeGrafter"/>
</dbReference>